<evidence type="ECO:0000256" key="6">
    <source>
        <dbReference type="ARBA" id="ARBA00022741"/>
    </source>
</evidence>
<sequence length="694" mass="76716">MLNPLFSSIFLFPFSLLNYGLTLAAKGQEGKVRELDAVLEKFNAFKVEKEAAVVEQGWWGTVAREVSPEEMKGEKKEEVEKSAAAYWTTLAPNVEEYSGSVAKLIAAGSGQLVRGILWCGDVTVDRLKWGNEFLTKRMGKGSSSEVSPQALRRLKRMKQMTKMPEKVATGLLSGVVKVSGFFTSSVVNSAVGKKFFSLLPGEIILASLDGFKEMSVLDTAFVDTELSNRTSIFGLHLWVVIGIVIGAVIVLILFLVSLCITAFRRRGSAGSKGKLRFSASEMSPSISKEIQVIARDAAEQRSVAPQAVPEIQIDMGKVEHRVVFSDRAGSSGESKGTSGAETGSRGGNGSLPEVSHLGWGRWYTLRELEAACNSLSDENVIGEGGYGIVYYGELADNTRIAVKNLLNNRGQAEKEFKVEVDAIGRVRHKNLVRLLGYCVEGAYRMLVYEYVDNGNLEQWLHGDVREVSPLTWEIRVNIIIGTAKGCGSLKTSDLPVVVPSIYIWIIFFVADWLISMKVWSQSYVAPEYACTGMLNEKSDVYSFGILIMEIITGRSPVDYSRPKEEVSSHQLPSLRTKVSLETNTMQVNLVEWLKMMVGNRKSEEVADPKLPERPASKALKRLLLAALRCVDPDAQKRPKMGHVIHMLESEDFHSREERRIGRNSSSSVGDRGMINKQCSEGESNRSHRYSEMAV</sequence>
<feature type="binding site" evidence="11">
    <location>
        <position position="403"/>
    </location>
    <ligand>
        <name>ATP</name>
        <dbReference type="ChEBI" id="CHEBI:30616"/>
    </ligand>
</feature>
<dbReference type="Pfam" id="PF06911">
    <property type="entry name" value="Senescence"/>
    <property type="match status" value="1"/>
</dbReference>
<feature type="region of interest" description="Disordered" evidence="12">
    <location>
        <begin position="652"/>
        <end position="694"/>
    </location>
</feature>
<dbReference type="PROSITE" id="PS00107">
    <property type="entry name" value="PROTEIN_KINASE_ATP"/>
    <property type="match status" value="1"/>
</dbReference>
<evidence type="ECO:0000256" key="13">
    <source>
        <dbReference type="SAM" id="Phobius"/>
    </source>
</evidence>
<evidence type="ECO:0000313" key="16">
    <source>
        <dbReference type="EMBL" id="KAG6430178.1"/>
    </source>
</evidence>
<feature type="transmembrane region" description="Helical" evidence="13">
    <location>
        <begin position="235"/>
        <end position="263"/>
    </location>
</feature>
<evidence type="ECO:0000256" key="11">
    <source>
        <dbReference type="PROSITE-ProRule" id="PRU10141"/>
    </source>
</evidence>
<dbReference type="PANTHER" id="PTHR47984">
    <property type="entry name" value="OS01G0323000 PROTEIN"/>
    <property type="match status" value="1"/>
</dbReference>
<keyword evidence="7" id="KW-0418">Kinase</keyword>
<name>A0A8X8YCR7_SALSN</name>
<dbReference type="InterPro" id="IPR052232">
    <property type="entry name" value="RLK_Ser/Thr-Kinase"/>
</dbReference>
<evidence type="ECO:0000256" key="9">
    <source>
        <dbReference type="ARBA" id="ARBA00022989"/>
    </source>
</evidence>
<keyword evidence="5 13" id="KW-0812">Transmembrane</keyword>
<dbReference type="FunFam" id="3.30.200.20:FF:000173">
    <property type="entry name" value="Probable serine/threonine-protein kinase At1g01540"/>
    <property type="match status" value="1"/>
</dbReference>
<dbReference type="InterPro" id="IPR009686">
    <property type="entry name" value="Senescence/spartin_C"/>
</dbReference>
<dbReference type="InterPro" id="IPR011009">
    <property type="entry name" value="Kinase-like_dom_sf"/>
</dbReference>
<dbReference type="Gene3D" id="1.10.510.10">
    <property type="entry name" value="Transferase(Phosphotransferase) domain 1"/>
    <property type="match status" value="1"/>
</dbReference>
<feature type="chain" id="PRO_5036503971" description="non-specific serine/threonine protein kinase" evidence="14">
    <location>
        <begin position="25"/>
        <end position="694"/>
    </location>
</feature>
<keyword evidence="3" id="KW-0597">Phosphoprotein</keyword>
<dbReference type="AlphaFoldDB" id="A0A8X8YCR7"/>
<reference evidence="16" key="2">
    <citation type="submission" date="2020-08" db="EMBL/GenBank/DDBJ databases">
        <title>Plant Genome Project.</title>
        <authorList>
            <person name="Zhang R.-G."/>
        </authorList>
    </citation>
    <scope>NUCLEOTIDE SEQUENCE</scope>
    <source>
        <strain evidence="16">Huo1</strain>
        <tissue evidence="16">Leaf</tissue>
    </source>
</reference>
<keyword evidence="17" id="KW-1185">Reference proteome</keyword>
<evidence type="ECO:0000256" key="8">
    <source>
        <dbReference type="ARBA" id="ARBA00022840"/>
    </source>
</evidence>
<dbReference type="EMBL" id="PNBA02000003">
    <property type="protein sequence ID" value="KAG6430178.1"/>
    <property type="molecule type" value="Genomic_DNA"/>
</dbReference>
<dbReference type="GO" id="GO:0004674">
    <property type="term" value="F:protein serine/threonine kinase activity"/>
    <property type="evidence" value="ECO:0007669"/>
    <property type="project" value="UniProtKB-EC"/>
</dbReference>
<gene>
    <name evidence="16" type="ORF">SASPL_108240</name>
</gene>
<keyword evidence="8 11" id="KW-0067">ATP-binding</keyword>
<dbReference type="SUPFAM" id="SSF56112">
    <property type="entry name" value="Protein kinase-like (PK-like)"/>
    <property type="match status" value="1"/>
</dbReference>
<comment type="caution">
    <text evidence="16">The sequence shown here is derived from an EMBL/GenBank/DDBJ whole genome shotgun (WGS) entry which is preliminary data.</text>
</comment>
<evidence type="ECO:0000256" key="12">
    <source>
        <dbReference type="SAM" id="MobiDB-lite"/>
    </source>
</evidence>
<evidence type="ECO:0000259" key="15">
    <source>
        <dbReference type="PROSITE" id="PS50011"/>
    </source>
</evidence>
<evidence type="ECO:0000256" key="10">
    <source>
        <dbReference type="ARBA" id="ARBA00023136"/>
    </source>
</evidence>
<proteinExistence type="predicted"/>
<dbReference type="EC" id="2.7.11.1" evidence="2"/>
<dbReference type="InterPro" id="IPR017441">
    <property type="entry name" value="Protein_kinase_ATP_BS"/>
</dbReference>
<keyword evidence="4" id="KW-0808">Transferase</keyword>
<evidence type="ECO:0000256" key="5">
    <source>
        <dbReference type="ARBA" id="ARBA00022692"/>
    </source>
</evidence>
<protein>
    <recommendedName>
        <fullName evidence="2">non-specific serine/threonine protein kinase</fullName>
        <ecNumber evidence="2">2.7.11.1</ecNumber>
    </recommendedName>
</protein>
<evidence type="ECO:0000313" key="17">
    <source>
        <dbReference type="Proteomes" id="UP000298416"/>
    </source>
</evidence>
<accession>A0A8X8YCR7</accession>
<evidence type="ECO:0000256" key="4">
    <source>
        <dbReference type="ARBA" id="ARBA00022679"/>
    </source>
</evidence>
<evidence type="ECO:0000256" key="14">
    <source>
        <dbReference type="SAM" id="SignalP"/>
    </source>
</evidence>
<feature type="signal peptide" evidence="14">
    <location>
        <begin position="1"/>
        <end position="24"/>
    </location>
</feature>
<feature type="region of interest" description="Disordered" evidence="12">
    <location>
        <begin position="327"/>
        <end position="352"/>
    </location>
</feature>
<feature type="domain" description="Protein kinase" evidence="15">
    <location>
        <begin position="375"/>
        <end position="653"/>
    </location>
</feature>
<feature type="transmembrane region" description="Helical" evidence="13">
    <location>
        <begin position="494"/>
        <end position="514"/>
    </location>
</feature>
<keyword evidence="6 11" id="KW-0547">Nucleotide-binding</keyword>
<feature type="compositionally biased region" description="Polar residues" evidence="12">
    <location>
        <begin position="331"/>
        <end position="341"/>
    </location>
</feature>
<dbReference type="Proteomes" id="UP000298416">
    <property type="component" value="Unassembled WGS sequence"/>
</dbReference>
<dbReference type="PROSITE" id="PS50011">
    <property type="entry name" value="PROTEIN_KINASE_DOM"/>
    <property type="match status" value="1"/>
</dbReference>
<keyword evidence="9 13" id="KW-1133">Transmembrane helix</keyword>
<dbReference type="Gene3D" id="3.30.200.20">
    <property type="entry name" value="Phosphorylase Kinase, domain 1"/>
    <property type="match status" value="1"/>
</dbReference>
<evidence type="ECO:0000256" key="7">
    <source>
        <dbReference type="ARBA" id="ARBA00022777"/>
    </source>
</evidence>
<reference evidence="16" key="1">
    <citation type="submission" date="2018-01" db="EMBL/GenBank/DDBJ databases">
        <authorList>
            <person name="Mao J.F."/>
        </authorList>
    </citation>
    <scope>NUCLEOTIDE SEQUENCE</scope>
    <source>
        <strain evidence="16">Huo1</strain>
        <tissue evidence="16">Leaf</tissue>
    </source>
</reference>
<dbReference type="Pfam" id="PF07714">
    <property type="entry name" value="PK_Tyr_Ser-Thr"/>
    <property type="match status" value="2"/>
</dbReference>
<dbReference type="InterPro" id="IPR001245">
    <property type="entry name" value="Ser-Thr/Tyr_kinase_cat_dom"/>
</dbReference>
<evidence type="ECO:0000256" key="3">
    <source>
        <dbReference type="ARBA" id="ARBA00022553"/>
    </source>
</evidence>
<organism evidence="16">
    <name type="scientific">Salvia splendens</name>
    <name type="common">Scarlet sage</name>
    <dbReference type="NCBI Taxonomy" id="180675"/>
    <lineage>
        <taxon>Eukaryota</taxon>
        <taxon>Viridiplantae</taxon>
        <taxon>Streptophyta</taxon>
        <taxon>Embryophyta</taxon>
        <taxon>Tracheophyta</taxon>
        <taxon>Spermatophyta</taxon>
        <taxon>Magnoliopsida</taxon>
        <taxon>eudicotyledons</taxon>
        <taxon>Gunneridae</taxon>
        <taxon>Pentapetalae</taxon>
        <taxon>asterids</taxon>
        <taxon>lamiids</taxon>
        <taxon>Lamiales</taxon>
        <taxon>Lamiaceae</taxon>
        <taxon>Nepetoideae</taxon>
        <taxon>Mentheae</taxon>
        <taxon>Salviinae</taxon>
        <taxon>Salvia</taxon>
        <taxon>Salvia subgen. Calosphace</taxon>
        <taxon>core Calosphace</taxon>
    </lineage>
</organism>
<comment type="subcellular location">
    <subcellularLocation>
        <location evidence="1">Membrane</location>
        <topology evidence="1">Single-pass membrane protein</topology>
    </subcellularLocation>
</comment>
<evidence type="ECO:0000256" key="2">
    <source>
        <dbReference type="ARBA" id="ARBA00012513"/>
    </source>
</evidence>
<dbReference type="InterPro" id="IPR000719">
    <property type="entry name" value="Prot_kinase_dom"/>
</dbReference>
<dbReference type="PANTHER" id="PTHR47984:SF22">
    <property type="entry name" value="OS03G0125600 PROTEIN"/>
    <property type="match status" value="1"/>
</dbReference>
<dbReference type="GO" id="GO:0005524">
    <property type="term" value="F:ATP binding"/>
    <property type="evidence" value="ECO:0007669"/>
    <property type="project" value="UniProtKB-UniRule"/>
</dbReference>
<keyword evidence="10 13" id="KW-0472">Membrane</keyword>
<dbReference type="GO" id="GO:0016020">
    <property type="term" value="C:membrane"/>
    <property type="evidence" value="ECO:0007669"/>
    <property type="project" value="UniProtKB-SubCell"/>
</dbReference>
<feature type="compositionally biased region" description="Basic and acidic residues" evidence="12">
    <location>
        <begin position="682"/>
        <end position="694"/>
    </location>
</feature>
<evidence type="ECO:0000256" key="1">
    <source>
        <dbReference type="ARBA" id="ARBA00004167"/>
    </source>
</evidence>
<keyword evidence="14" id="KW-0732">Signal</keyword>